<dbReference type="RefSeq" id="WP_071512222.1">
    <property type="nucleotide sequence ID" value="NZ_CP080999.1"/>
</dbReference>
<organism evidence="2 3">
    <name type="scientific">Mycobacterium malmoense</name>
    <dbReference type="NCBI Taxonomy" id="1780"/>
    <lineage>
        <taxon>Bacteria</taxon>
        <taxon>Bacillati</taxon>
        <taxon>Actinomycetota</taxon>
        <taxon>Actinomycetes</taxon>
        <taxon>Mycobacteriales</taxon>
        <taxon>Mycobacteriaceae</taxon>
        <taxon>Mycobacterium</taxon>
    </lineage>
</organism>
<dbReference type="Pfam" id="PF18480">
    <property type="entry name" value="DUF5615"/>
    <property type="match status" value="1"/>
</dbReference>
<evidence type="ECO:0000313" key="2">
    <source>
        <dbReference type="EMBL" id="ORA80864.1"/>
    </source>
</evidence>
<evidence type="ECO:0000259" key="1">
    <source>
        <dbReference type="Pfam" id="PF18480"/>
    </source>
</evidence>
<protein>
    <recommendedName>
        <fullName evidence="1">DUF5615 domain-containing protein</fullName>
    </recommendedName>
</protein>
<comment type="caution">
    <text evidence="2">The sequence shown here is derived from an EMBL/GenBank/DDBJ whole genome shotgun (WGS) entry which is preliminary data.</text>
</comment>
<dbReference type="InterPro" id="IPR041049">
    <property type="entry name" value="DUF5615"/>
</dbReference>
<sequence length="116" mass="12941">MRLLLDANLSPRGIATPLRAAGHDVVTLAEDPTLEGLDDPAVLELAASENRVLITRNSRDFAPLAREWAEAQHPHAGMILIWTLDHSQFRKIVEGIKRCIDQLPRQNDWGNVVIAF</sequence>
<feature type="domain" description="DUF5615" evidence="1">
    <location>
        <begin position="1"/>
        <end position="111"/>
    </location>
</feature>
<proteinExistence type="predicted"/>
<gene>
    <name evidence="2" type="ORF">BST29_15310</name>
</gene>
<accession>A0ABX3SQK7</accession>
<dbReference type="Proteomes" id="UP000243140">
    <property type="component" value="Unassembled WGS sequence"/>
</dbReference>
<dbReference type="EMBL" id="MVHV01000015">
    <property type="protein sequence ID" value="ORA80864.1"/>
    <property type="molecule type" value="Genomic_DNA"/>
</dbReference>
<name>A0ABX3SQK7_MYCMA</name>
<keyword evidence="3" id="KW-1185">Reference proteome</keyword>
<reference evidence="2 3" key="1">
    <citation type="submission" date="2017-02" db="EMBL/GenBank/DDBJ databases">
        <title>The new phylogeny of genus Mycobacterium.</title>
        <authorList>
            <person name="Tortoli E."/>
            <person name="Trovato A."/>
            <person name="Cirillo D.M."/>
        </authorList>
    </citation>
    <scope>NUCLEOTIDE SEQUENCE [LARGE SCALE GENOMIC DNA]</scope>
    <source>
        <strain evidence="2 3">IP1130001</strain>
    </source>
</reference>
<evidence type="ECO:0000313" key="3">
    <source>
        <dbReference type="Proteomes" id="UP000243140"/>
    </source>
</evidence>